<dbReference type="GO" id="GO:0003677">
    <property type="term" value="F:DNA binding"/>
    <property type="evidence" value="ECO:0007669"/>
    <property type="project" value="InterPro"/>
</dbReference>
<organism evidence="1 2">
    <name type="scientific">Malassezia japonica</name>
    <dbReference type="NCBI Taxonomy" id="223818"/>
    <lineage>
        <taxon>Eukaryota</taxon>
        <taxon>Fungi</taxon>
        <taxon>Dikarya</taxon>
        <taxon>Basidiomycota</taxon>
        <taxon>Ustilaginomycotina</taxon>
        <taxon>Malasseziomycetes</taxon>
        <taxon>Malasseziales</taxon>
        <taxon>Malasseziaceae</taxon>
        <taxon>Malassezia</taxon>
    </lineage>
</organism>
<dbReference type="Proteomes" id="UP001217754">
    <property type="component" value="Chromosome 7"/>
</dbReference>
<accession>A0AAF0F0U8</accession>
<dbReference type="GeneID" id="85227371"/>
<gene>
    <name evidence="1" type="ORF">MJAP1_003720</name>
</gene>
<dbReference type="SUPFAM" id="SSF47413">
    <property type="entry name" value="lambda repressor-like DNA-binding domains"/>
    <property type="match status" value="1"/>
</dbReference>
<evidence type="ECO:0000313" key="2">
    <source>
        <dbReference type="Proteomes" id="UP001217754"/>
    </source>
</evidence>
<evidence type="ECO:0000313" key="1">
    <source>
        <dbReference type="EMBL" id="WFD40731.1"/>
    </source>
</evidence>
<protein>
    <submittedName>
        <fullName evidence="1">Uncharacterized protein</fullName>
    </submittedName>
</protein>
<sequence>MGNRTHIPNKGFSYDNIYCAPSTYGIYSKFTKEEIEALSSVVPLSDELKTELGNLFWPTPEYLATLPPRDPVKDKKWEDAMQVILSTKTDILSSLYASSVASTFNVRLPTDVLVTFWMDEFNLIPTSTQLNRTLSVHFMCQMMRFCLIKKGTSFEQTANELQMDFETMTLILAGQVKPNAEQARKIIDFVGLTRSPEFFHFILAKEYDTLHSSTAASYCEPVMIDLRLYLKNTSCYILDDISKLERQGMTVHLEKSTFECHANVKEEKIQIVFGLT</sequence>
<reference evidence="1" key="1">
    <citation type="submission" date="2023-03" db="EMBL/GenBank/DDBJ databases">
        <title>Mating type loci evolution in Malassezia.</title>
        <authorList>
            <person name="Coelho M.A."/>
        </authorList>
    </citation>
    <scope>NUCLEOTIDE SEQUENCE</scope>
    <source>
        <strain evidence="1">CBS 9431</strain>
    </source>
</reference>
<dbReference type="InterPro" id="IPR010982">
    <property type="entry name" value="Lambda_DNA-bd_dom_sf"/>
</dbReference>
<dbReference type="RefSeq" id="XP_060123628.1">
    <property type="nucleotide sequence ID" value="XM_060267645.1"/>
</dbReference>
<name>A0AAF0F0U8_9BASI</name>
<keyword evidence="2" id="KW-1185">Reference proteome</keyword>
<dbReference type="EMBL" id="CP119964">
    <property type="protein sequence ID" value="WFD40731.1"/>
    <property type="molecule type" value="Genomic_DNA"/>
</dbReference>
<dbReference type="AlphaFoldDB" id="A0AAF0F0U8"/>
<proteinExistence type="predicted"/>